<protein>
    <submittedName>
        <fullName evidence="6">Integrase</fullName>
    </submittedName>
</protein>
<gene>
    <name evidence="6" type="ORF">GCM10007853_17170</name>
</gene>
<keyword evidence="3" id="KW-0238">DNA-binding</keyword>
<sequence>MDAYETARTRAVAQGFVYVPANEIAVEATLDEILARLDKINVGSPIATAEADAALGLVEPSAAPISEAFTIYCEKICAVDLKNKSAAQVKNWTKVKRRAVNNFIALCGDLPMNAITRSHARQVYDWWSGRVNPTDGTKPLHANSANKDFTNLRTLYERYWAYQGDEERENPFRNLRFKNVVYKDIPPFETDWIQSKILVSGVFDGLNVEARCIVYALIETGCRPSEIANLRPEHIILDHDIPHLQIRPQAKRELKSKSANRDVPLLGVSLKAMRRCPKGFPRYREKSDSLSATLSKAFKTRGLFPTADHRIYSLRHSFEKRMLEAELDYGLRCKLIGHYNNRPDYGDGGSLAFRRDQLSRIVLNDAHLKI</sequence>
<dbReference type="InterPro" id="IPR050090">
    <property type="entry name" value="Tyrosine_recombinase_XerCD"/>
</dbReference>
<name>A0ABQ5VAK4_9PROT</name>
<keyword evidence="2" id="KW-0229">DNA integration</keyword>
<feature type="domain" description="Tyr recombinase" evidence="5">
    <location>
        <begin position="183"/>
        <end position="370"/>
    </location>
</feature>
<dbReference type="PROSITE" id="PS51898">
    <property type="entry name" value="TYR_RECOMBINASE"/>
    <property type="match status" value="1"/>
</dbReference>
<keyword evidence="7" id="KW-1185">Reference proteome</keyword>
<evidence type="ECO:0000313" key="6">
    <source>
        <dbReference type="EMBL" id="GLQ23843.1"/>
    </source>
</evidence>
<dbReference type="Gene3D" id="1.10.443.10">
    <property type="entry name" value="Intergrase catalytic core"/>
    <property type="match status" value="1"/>
</dbReference>
<evidence type="ECO:0000256" key="2">
    <source>
        <dbReference type="ARBA" id="ARBA00022908"/>
    </source>
</evidence>
<dbReference type="EMBL" id="BSNK01000002">
    <property type="protein sequence ID" value="GLQ23843.1"/>
    <property type="molecule type" value="Genomic_DNA"/>
</dbReference>
<evidence type="ECO:0000313" key="7">
    <source>
        <dbReference type="Proteomes" id="UP001161391"/>
    </source>
</evidence>
<dbReference type="Proteomes" id="UP001161391">
    <property type="component" value="Unassembled WGS sequence"/>
</dbReference>
<dbReference type="InterPro" id="IPR013762">
    <property type="entry name" value="Integrase-like_cat_sf"/>
</dbReference>
<accession>A0ABQ5VAK4</accession>
<evidence type="ECO:0000256" key="4">
    <source>
        <dbReference type="ARBA" id="ARBA00023172"/>
    </source>
</evidence>
<proteinExistence type="inferred from homology"/>
<keyword evidence="4" id="KW-0233">DNA recombination</keyword>
<dbReference type="InterPro" id="IPR002104">
    <property type="entry name" value="Integrase_catalytic"/>
</dbReference>
<dbReference type="PANTHER" id="PTHR30349:SF41">
    <property type="entry name" value="INTEGRASE_RECOMBINASE PROTEIN MJ0367-RELATED"/>
    <property type="match status" value="1"/>
</dbReference>
<organism evidence="6 7">
    <name type="scientific">Algimonas ampicilliniresistens</name>
    <dbReference type="NCBI Taxonomy" id="1298735"/>
    <lineage>
        <taxon>Bacteria</taxon>
        <taxon>Pseudomonadati</taxon>
        <taxon>Pseudomonadota</taxon>
        <taxon>Alphaproteobacteria</taxon>
        <taxon>Maricaulales</taxon>
        <taxon>Robiginitomaculaceae</taxon>
        <taxon>Algimonas</taxon>
    </lineage>
</organism>
<dbReference type="PANTHER" id="PTHR30349">
    <property type="entry name" value="PHAGE INTEGRASE-RELATED"/>
    <property type="match status" value="1"/>
</dbReference>
<dbReference type="InterPro" id="IPR011010">
    <property type="entry name" value="DNA_brk_join_enz"/>
</dbReference>
<comment type="similarity">
    <text evidence="1">Belongs to the 'phage' integrase family.</text>
</comment>
<dbReference type="Gene3D" id="1.10.150.130">
    <property type="match status" value="1"/>
</dbReference>
<evidence type="ECO:0000259" key="5">
    <source>
        <dbReference type="PROSITE" id="PS51898"/>
    </source>
</evidence>
<reference evidence="6" key="1">
    <citation type="journal article" date="2014" name="Int. J. Syst. Evol. Microbiol.">
        <title>Complete genome of a new Firmicutes species belonging to the dominant human colonic microbiota ('Ruminococcus bicirculans') reveals two chromosomes and a selective capacity to utilize plant glucans.</title>
        <authorList>
            <consortium name="NISC Comparative Sequencing Program"/>
            <person name="Wegmann U."/>
            <person name="Louis P."/>
            <person name="Goesmann A."/>
            <person name="Henrissat B."/>
            <person name="Duncan S.H."/>
            <person name="Flint H.J."/>
        </authorList>
    </citation>
    <scope>NUCLEOTIDE SEQUENCE</scope>
    <source>
        <strain evidence="6">NBRC 108219</strain>
    </source>
</reference>
<evidence type="ECO:0000256" key="3">
    <source>
        <dbReference type="ARBA" id="ARBA00023125"/>
    </source>
</evidence>
<dbReference type="InterPro" id="IPR010998">
    <property type="entry name" value="Integrase_recombinase_N"/>
</dbReference>
<comment type="caution">
    <text evidence="6">The sequence shown here is derived from an EMBL/GenBank/DDBJ whole genome shotgun (WGS) entry which is preliminary data.</text>
</comment>
<evidence type="ECO:0000256" key="1">
    <source>
        <dbReference type="ARBA" id="ARBA00008857"/>
    </source>
</evidence>
<dbReference type="SUPFAM" id="SSF56349">
    <property type="entry name" value="DNA breaking-rejoining enzymes"/>
    <property type="match status" value="1"/>
</dbReference>
<reference evidence="6" key="2">
    <citation type="submission" date="2023-01" db="EMBL/GenBank/DDBJ databases">
        <title>Draft genome sequence of Algimonas ampicilliniresistens strain NBRC 108219.</title>
        <authorList>
            <person name="Sun Q."/>
            <person name="Mori K."/>
        </authorList>
    </citation>
    <scope>NUCLEOTIDE SEQUENCE</scope>
    <source>
        <strain evidence="6">NBRC 108219</strain>
    </source>
</reference>